<proteinExistence type="inferred from homology"/>
<dbReference type="PANTHER" id="PTHR11877">
    <property type="entry name" value="HYDROXYMETHYLGLUTARYL-COA SYNTHASE"/>
    <property type="match status" value="1"/>
</dbReference>
<reference evidence="5 6" key="1">
    <citation type="submission" date="2016-11" db="EMBL/GenBank/DDBJ databases">
        <title>Study of marine rhodopsin-containing bacteria.</title>
        <authorList>
            <person name="Yoshizawa S."/>
            <person name="Kumagai Y."/>
            <person name="Kogure K."/>
        </authorList>
    </citation>
    <scope>NUCLEOTIDE SEQUENCE [LARGE SCALE GENOMIC DNA]</scope>
    <source>
        <strain evidence="5 6">SG-29</strain>
    </source>
</reference>
<comment type="caution">
    <text evidence="5">The sequence shown here is derived from an EMBL/GenBank/DDBJ whole genome shotgun (WGS) entry which is preliminary data.</text>
</comment>
<accession>A0A259U123</accession>
<sequence length="399" mass="42350">MSPLAYLIPTSLPIGWTIPQTDGVAWMKAALERSSVSGPEATRARRLYDLLGRQSTIESRATALEDYTHQEWERMDLFAEQSSGDGAPPEADGGASGARSWAHPTLEARMDVFAQTAISVAREAFDDAEAPDFIAQVSCTGYDSPTAVQRIALERGWHNARLLHIGHMGCYAAVPALMTAADAVAALAARRVPASGEADAAPEADAHAAVYLVEMCTLHHRVEATAPEAVVQQCLFADGAARLDVHAARPDGRSFALLGHRETLVPDSLNEMTWGLADGAFAMTLSRRVPEFIKAGVGDAVDAFLSEHGLAVDDIDIAAIHPGGPRVIEVTADALGFSERQTRHSTAVLHARGNMSSTTLPHIWERILGDAEVASGALVLSLAFGPGLTIAANLLRVEG</sequence>
<evidence type="ECO:0000313" key="5">
    <source>
        <dbReference type="EMBL" id="OZC03640.1"/>
    </source>
</evidence>
<evidence type="ECO:0000313" key="6">
    <source>
        <dbReference type="Proteomes" id="UP000216446"/>
    </source>
</evidence>
<dbReference type="InterPro" id="IPR016039">
    <property type="entry name" value="Thiolase-like"/>
</dbReference>
<dbReference type="InterPro" id="IPR012328">
    <property type="entry name" value="Chalcone/stilbene_synt_C"/>
</dbReference>
<dbReference type="OrthoDB" id="9786288at2"/>
<evidence type="ECO:0000256" key="3">
    <source>
        <dbReference type="PIRSR" id="PIRSR000451-1"/>
    </source>
</evidence>
<dbReference type="GO" id="GO:0030639">
    <property type="term" value="P:polyketide biosynthetic process"/>
    <property type="evidence" value="ECO:0007669"/>
    <property type="project" value="TreeGrafter"/>
</dbReference>
<dbReference type="RefSeq" id="WP_143536883.1">
    <property type="nucleotide sequence ID" value="NZ_MQWB01000001.1"/>
</dbReference>
<dbReference type="AlphaFoldDB" id="A0A259U123"/>
<dbReference type="SUPFAM" id="SSF53901">
    <property type="entry name" value="Thiolase-like"/>
    <property type="match status" value="2"/>
</dbReference>
<comment type="similarity">
    <text evidence="1">Belongs to the thiolase-like superfamily. Chalcone/stilbene synthases family.</text>
</comment>
<gene>
    <name evidence="5" type="ORF">BSZ36_12000</name>
</gene>
<dbReference type="Proteomes" id="UP000216446">
    <property type="component" value="Unassembled WGS sequence"/>
</dbReference>
<dbReference type="PIRSF" id="PIRSF000451">
    <property type="entry name" value="PKS_III"/>
    <property type="match status" value="1"/>
</dbReference>
<feature type="active site" description="Acyl-thioester intermediate" evidence="3">
    <location>
        <position position="170"/>
    </location>
</feature>
<keyword evidence="2" id="KW-0808">Transferase</keyword>
<dbReference type="InParanoid" id="A0A259U123"/>
<keyword evidence="6" id="KW-1185">Reference proteome</keyword>
<feature type="domain" description="Chalcone/stilbene synthase C-terminal" evidence="4">
    <location>
        <begin position="262"/>
        <end position="396"/>
    </location>
</feature>
<protein>
    <recommendedName>
        <fullName evidence="4">Chalcone/stilbene synthase C-terminal domain-containing protein</fullName>
    </recommendedName>
</protein>
<dbReference type="PANTHER" id="PTHR11877:SF46">
    <property type="entry name" value="TYPE III POLYKETIDE SYNTHASE A"/>
    <property type="match status" value="1"/>
</dbReference>
<evidence type="ECO:0000259" key="4">
    <source>
        <dbReference type="Pfam" id="PF02797"/>
    </source>
</evidence>
<evidence type="ECO:0000256" key="1">
    <source>
        <dbReference type="ARBA" id="ARBA00005531"/>
    </source>
</evidence>
<dbReference type="Gene3D" id="3.40.47.10">
    <property type="match status" value="2"/>
</dbReference>
<dbReference type="InterPro" id="IPR011141">
    <property type="entry name" value="Polyketide_synthase_type-III"/>
</dbReference>
<dbReference type="EMBL" id="MQWB01000001">
    <property type="protein sequence ID" value="OZC03640.1"/>
    <property type="molecule type" value="Genomic_DNA"/>
</dbReference>
<organism evidence="5 6">
    <name type="scientific">Rubricoccus marinus</name>
    <dbReference type="NCBI Taxonomy" id="716817"/>
    <lineage>
        <taxon>Bacteria</taxon>
        <taxon>Pseudomonadati</taxon>
        <taxon>Rhodothermota</taxon>
        <taxon>Rhodothermia</taxon>
        <taxon>Rhodothermales</taxon>
        <taxon>Rubricoccaceae</taxon>
        <taxon>Rubricoccus</taxon>
    </lineage>
</organism>
<dbReference type="Pfam" id="PF02797">
    <property type="entry name" value="Chal_sti_synt_C"/>
    <property type="match status" value="1"/>
</dbReference>
<evidence type="ECO:0000256" key="2">
    <source>
        <dbReference type="ARBA" id="ARBA00022679"/>
    </source>
</evidence>
<name>A0A259U123_9BACT</name>
<dbReference type="GO" id="GO:0016747">
    <property type="term" value="F:acyltransferase activity, transferring groups other than amino-acyl groups"/>
    <property type="evidence" value="ECO:0007669"/>
    <property type="project" value="InterPro"/>
</dbReference>